<keyword evidence="2" id="KW-0472">Membrane</keyword>
<evidence type="ECO:0000313" key="4">
    <source>
        <dbReference type="EMBL" id="RDH84605.1"/>
    </source>
</evidence>
<dbReference type="InterPro" id="IPR052163">
    <property type="entry name" value="DGC-Regulatory_Protein"/>
</dbReference>
<proteinExistence type="predicted"/>
<dbReference type="FunFam" id="3.30.70.270:FF:000001">
    <property type="entry name" value="Diguanylate cyclase domain protein"/>
    <property type="match status" value="1"/>
</dbReference>
<dbReference type="Proteomes" id="UP000254266">
    <property type="component" value="Unassembled WGS sequence"/>
</dbReference>
<dbReference type="SMART" id="SM00267">
    <property type="entry name" value="GGDEF"/>
    <property type="match status" value="1"/>
</dbReference>
<organism evidence="4 5">
    <name type="scientific">endosymbiont of Galathealinum brachiosum</name>
    <dbReference type="NCBI Taxonomy" id="2200906"/>
    <lineage>
        <taxon>Bacteria</taxon>
        <taxon>Pseudomonadati</taxon>
        <taxon>Pseudomonadota</taxon>
        <taxon>Gammaproteobacteria</taxon>
        <taxon>sulfur-oxidizing symbionts</taxon>
    </lineage>
</organism>
<reference evidence="4 5" key="1">
    <citation type="journal article" date="2018" name="ISME J.">
        <title>Endosymbiont genomes yield clues of tubeworm success.</title>
        <authorList>
            <person name="Li Y."/>
            <person name="Liles M.R."/>
            <person name="Halanych K.M."/>
        </authorList>
    </citation>
    <scope>NUCLEOTIDE SEQUENCE [LARGE SCALE GENOMIC DNA]</scope>
    <source>
        <strain evidence="4">A1464</strain>
    </source>
</reference>
<dbReference type="GO" id="GO:0003824">
    <property type="term" value="F:catalytic activity"/>
    <property type="evidence" value="ECO:0007669"/>
    <property type="project" value="UniProtKB-ARBA"/>
</dbReference>
<dbReference type="EMBL" id="QFXC01000007">
    <property type="protein sequence ID" value="RDH84605.1"/>
    <property type="molecule type" value="Genomic_DNA"/>
</dbReference>
<dbReference type="PROSITE" id="PS50887">
    <property type="entry name" value="GGDEF"/>
    <property type="match status" value="1"/>
</dbReference>
<dbReference type="SUPFAM" id="SSF55073">
    <property type="entry name" value="Nucleotide cyclase"/>
    <property type="match status" value="1"/>
</dbReference>
<dbReference type="Gene3D" id="6.10.340.10">
    <property type="match status" value="1"/>
</dbReference>
<feature type="transmembrane region" description="Helical" evidence="2">
    <location>
        <begin position="12"/>
        <end position="32"/>
    </location>
</feature>
<name>A0A370DI57_9GAMM</name>
<feature type="transmembrane region" description="Helical" evidence="2">
    <location>
        <begin position="265"/>
        <end position="284"/>
    </location>
</feature>
<keyword evidence="2" id="KW-0812">Transmembrane</keyword>
<dbReference type="PANTHER" id="PTHR46663:SF2">
    <property type="entry name" value="GGDEF DOMAIN-CONTAINING PROTEIN"/>
    <property type="match status" value="1"/>
</dbReference>
<comment type="caution">
    <text evidence="4">The sequence shown here is derived from an EMBL/GenBank/DDBJ whole genome shotgun (WGS) entry which is preliminary data.</text>
</comment>
<keyword evidence="5" id="KW-1185">Reference proteome</keyword>
<dbReference type="InterPro" id="IPR000160">
    <property type="entry name" value="GGDEF_dom"/>
</dbReference>
<evidence type="ECO:0000259" key="3">
    <source>
        <dbReference type="PROSITE" id="PS50887"/>
    </source>
</evidence>
<accession>A0A370DI57</accession>
<dbReference type="PANTHER" id="PTHR46663">
    <property type="entry name" value="DIGUANYLATE CYCLASE DGCT-RELATED"/>
    <property type="match status" value="1"/>
</dbReference>
<protein>
    <recommendedName>
        <fullName evidence="3">GGDEF domain-containing protein</fullName>
    </recommendedName>
</protein>
<comment type="cofactor">
    <cofactor evidence="1">
        <name>Mg(2+)</name>
        <dbReference type="ChEBI" id="CHEBI:18420"/>
    </cofactor>
</comment>
<sequence length="499" mass="57056">MLQHTGFSLKKNLIFTLLILGGIGIFLVYLTINQFRILTYENQKTAIEHLLDIQIYNITTEAITTAKELALSVQQDLDFQHAMKFKNINTLDKHIQAQQNRYFVTMGFLKIKSIFLYDKKLNLITTNSNSVTLCQTFINEAKNRQGANRSKIMEGRCFKDGKLSLSILVPVGSIFNQLGYIQIIIDPAHNLHKLEEFFNYPIKLSDANENTLYQSKDWNTLEQAKSNIHIIRHLTSKNHPTALKIELLNNMQDFESQLNYVRNTMIIISMIIIVFAMFISFVFLRQSTLGPLQELTKKIHQVRGTSLESDEKTAGFSNYLKALASFYEELDKQATTDSLTNLPNRIIFNDRLKELILRSKRNKEKFALMFLDLNDFKIINDTYGHIIGDQLLKKVVMRIQCSLRDADTVCRLGGDEFTILIPGISHYDDALVIAKKITECLSNPYDIKGQTINSGASIGIAIYPDHHKKADDLINIADEAMYHAKENSLGFHLPNISQH</sequence>
<dbReference type="InterPro" id="IPR029787">
    <property type="entry name" value="Nucleotide_cyclase"/>
</dbReference>
<evidence type="ECO:0000256" key="2">
    <source>
        <dbReference type="SAM" id="Phobius"/>
    </source>
</evidence>
<dbReference type="Gene3D" id="3.30.70.270">
    <property type="match status" value="1"/>
</dbReference>
<feature type="domain" description="GGDEF" evidence="3">
    <location>
        <begin position="364"/>
        <end position="499"/>
    </location>
</feature>
<evidence type="ECO:0000313" key="5">
    <source>
        <dbReference type="Proteomes" id="UP000254266"/>
    </source>
</evidence>
<dbReference type="AlphaFoldDB" id="A0A370DI57"/>
<dbReference type="InterPro" id="IPR043128">
    <property type="entry name" value="Rev_trsase/Diguanyl_cyclase"/>
</dbReference>
<dbReference type="CDD" id="cd01949">
    <property type="entry name" value="GGDEF"/>
    <property type="match status" value="1"/>
</dbReference>
<gene>
    <name evidence="4" type="ORF">DIZ80_03815</name>
</gene>
<keyword evidence="2" id="KW-1133">Transmembrane helix</keyword>
<dbReference type="Pfam" id="PF00990">
    <property type="entry name" value="GGDEF"/>
    <property type="match status" value="1"/>
</dbReference>
<dbReference type="NCBIfam" id="TIGR00254">
    <property type="entry name" value="GGDEF"/>
    <property type="match status" value="1"/>
</dbReference>
<evidence type="ECO:0000256" key="1">
    <source>
        <dbReference type="ARBA" id="ARBA00001946"/>
    </source>
</evidence>